<dbReference type="AlphaFoldDB" id="A0A395M5J3"/>
<protein>
    <recommendedName>
        <fullName evidence="1">Late embryogenesis abundant protein LEA-2 subgroup domain-containing protein</fullName>
    </recommendedName>
</protein>
<gene>
    <name evidence="2" type="ORF">D0433_00200</name>
</gene>
<reference evidence="2 3" key="1">
    <citation type="journal article" date="2011" name="ISME J.">
        <title>Community ecology of hot spring cyanobacterial mats: predominant populations and their functional potential.</title>
        <authorList>
            <person name="Klatt C.G."/>
            <person name="Wood J.M."/>
            <person name="Rusch D.B."/>
            <person name="Bateson M.M."/>
            <person name="Hamamura N."/>
            <person name="Heidelberg J.F."/>
            <person name="Grossman A.R."/>
            <person name="Bhaya D."/>
            <person name="Cohan F.M."/>
            <person name="Kuhl M."/>
            <person name="Bryant D.A."/>
            <person name="Ward D.M."/>
        </authorList>
    </citation>
    <scope>NUCLEOTIDE SEQUENCE [LARGE SCALE GENOMIC DNA]</scope>
    <source>
        <strain evidence="2">OS</strain>
    </source>
</reference>
<name>A0A395M5J3_9BACT</name>
<dbReference type="Pfam" id="PF03168">
    <property type="entry name" value="LEA_2"/>
    <property type="match status" value="1"/>
</dbReference>
<sequence>MHRLLNASSAWLLVGLALHVQSCSLLRTVNEAKTFARCRFRLESVSSIRLAGIDVQHVASRNQLNLADAARLSLALANRSLPLTFRLHLEVQNPNASQAAISQMSWTLFIDQLEMLSGELRERVEIAPNSSSIIPLDISMDLFQVLSGQSVETIANFAFNLAGEGSKPTRMMLRIKPVFQILGSEFSYPIDVGLTLSDGNIMPR</sequence>
<dbReference type="EMBL" id="PHFL01000001">
    <property type="protein sequence ID" value="RFM25488.1"/>
    <property type="molecule type" value="Genomic_DNA"/>
</dbReference>
<proteinExistence type="predicted"/>
<dbReference type="Gene3D" id="2.60.40.1820">
    <property type="match status" value="1"/>
</dbReference>
<comment type="caution">
    <text evidence="2">The sequence shown here is derived from an EMBL/GenBank/DDBJ whole genome shotgun (WGS) entry which is preliminary data.</text>
</comment>
<dbReference type="Proteomes" id="UP000266389">
    <property type="component" value="Unassembled WGS sequence"/>
</dbReference>
<organism evidence="2 3">
    <name type="scientific">Candidatus Thermochlorobacter aerophilus</name>
    <dbReference type="NCBI Taxonomy" id="1868324"/>
    <lineage>
        <taxon>Bacteria</taxon>
        <taxon>Pseudomonadati</taxon>
        <taxon>Chlorobiota</taxon>
        <taxon>Chlorobiia</taxon>
        <taxon>Chlorobiales</taxon>
        <taxon>Candidatus Thermochlorobacteriaceae</taxon>
        <taxon>Candidatus Thermochlorobacter</taxon>
    </lineage>
</organism>
<feature type="domain" description="Late embryogenesis abundant protein LEA-2 subgroup" evidence="1">
    <location>
        <begin position="88"/>
        <end position="190"/>
    </location>
</feature>
<dbReference type="InterPro" id="IPR004864">
    <property type="entry name" value="LEA_2"/>
</dbReference>
<accession>A0A395M5J3</accession>
<evidence type="ECO:0000313" key="3">
    <source>
        <dbReference type="Proteomes" id="UP000266389"/>
    </source>
</evidence>
<evidence type="ECO:0000313" key="2">
    <source>
        <dbReference type="EMBL" id="RFM25488.1"/>
    </source>
</evidence>
<evidence type="ECO:0000259" key="1">
    <source>
        <dbReference type="Pfam" id="PF03168"/>
    </source>
</evidence>
<dbReference type="SUPFAM" id="SSF117070">
    <property type="entry name" value="LEA14-like"/>
    <property type="match status" value="1"/>
</dbReference>